<dbReference type="InterPro" id="IPR026466">
    <property type="entry name" value="Fim_isopep_form_D2_dom"/>
</dbReference>
<dbReference type="RefSeq" id="WP_155451700.1">
    <property type="nucleotide sequence ID" value="NZ_WNKT01000086.1"/>
</dbReference>
<feature type="region of interest" description="Disordered" evidence="1">
    <location>
        <begin position="244"/>
        <end position="281"/>
    </location>
</feature>
<organism evidence="3 4">
    <name type="scientific">Allochromatium palmeri</name>
    <dbReference type="NCBI Taxonomy" id="231048"/>
    <lineage>
        <taxon>Bacteria</taxon>
        <taxon>Pseudomonadati</taxon>
        <taxon>Pseudomonadota</taxon>
        <taxon>Gammaproteobacteria</taxon>
        <taxon>Chromatiales</taxon>
        <taxon>Chromatiaceae</taxon>
        <taxon>Allochromatium</taxon>
    </lineage>
</organism>
<evidence type="ECO:0000313" key="4">
    <source>
        <dbReference type="Proteomes" id="UP000434044"/>
    </source>
</evidence>
<feature type="compositionally biased region" description="Polar residues" evidence="1">
    <location>
        <begin position="702"/>
        <end position="718"/>
    </location>
</feature>
<dbReference type="Gene3D" id="2.60.40.10">
    <property type="entry name" value="Immunoglobulins"/>
    <property type="match status" value="2"/>
</dbReference>
<dbReference type="InterPro" id="IPR013783">
    <property type="entry name" value="Ig-like_fold"/>
</dbReference>
<dbReference type="PANTHER" id="PTHR34819:SF3">
    <property type="entry name" value="CELL SURFACE PROTEIN"/>
    <property type="match status" value="1"/>
</dbReference>
<dbReference type="Gene3D" id="2.60.40.1170">
    <property type="entry name" value="Mu homology domain, subdomain B"/>
    <property type="match status" value="1"/>
</dbReference>
<feature type="domain" description="DUF11" evidence="2">
    <location>
        <begin position="615"/>
        <end position="702"/>
    </location>
</feature>
<sequence>NYEATAPAIIVTPTTNAVITASKTVSDLNGGDALAGETLEYSVVLKNTGADPAFNVVFTDPIPANTTYVADSSTPVGTFDGEVLNFNVGTLASNAEVTIKFQVSIDADVPIGTMITNQGVVDSDQTVPTPTNRADIRVGGDLTAGTLYAQKMVAKVGGTGPAIGNGDTVKYSLTLQNTGSATLTDARLTDTLPAGLTYVTASASAEAGTITVANGVVTWAAGDLDANASVTATFQAKLADDAVPSNSRRDFTNQATVTYTDPANRPQVTTTDSNGTASDGNQPTVFTAVSGTPPLLDVRKLWELTVDQDANGLPSANDTLRYTLILTNTGTEPAANVRLTDTIPANTSVVAGSVTTSQGAVTGSSPVAVNLGNLAAGQTATVSFQVVINSDVATGTVIQNQADVSATGLTASSNTTLTTVINGSQFPTPIAKQVVAHSESVTDASRALIGEVLTYRLTISIPPGETRQVQFLDTLPSGLSYLDGSAKLARSADSLGSSLNPGGINVKTGYGSEITDDAFVDVSDVVASDDQTLILALGNVTNANALSSASYVLQYQVLVLNTSGNVRGTDLSNAGTVSYWNALSVEQTATPMQATVKIQEPELTLGMTAGPSSLLSSGGTTTYTLTVTNNGDAPAYNVRVADALPAVFTSASTTTGGCAIAGLNLTCDIAEIAPGASVTLSFNATAGTIPGSQITNSATATWTSLPGASGTDSATPGTAGNLDGERTGGTGTGSNGYTTSASATIVVGLPSLTKTIENPQAHYAIGEIVNYRVTVSLPAGMNLSGAQIIDTLPVGLSYVAGSASEAVSVSGPTLTFALGTLNTTTRTLTYQARVDNVLSNQNNTALTNGAQLRYTNPGTGAATQTAVQSQTVLVGEPYLALTLNVTPTAGLQAGDTVTYSLTLSNSGSATTAAHNVSLDDLLPAGLSGVPGTLTVSGVGGVGASAFILDATGLTTSTPFTLPVGSTLSLSFDARLTSDVTPGESLLNQVVVDFASLAGDTTQARTGSDGSNQDDPNTLNNYQLETQAPVLTVGDTVALDKRFHPDTTLTRYAVGAPVTYRLTLSLIEGRTDSVIVTDTLPAGLRYTGATIGSGSLGLTHQFNDSGHGLTTTTDAQGRTILDFDLGTVINPADGRRDNDYLTIDISAQVANVAVTNPADATLSNAVQTSYRDGTGQTQTVIFDADPQTSGIQPLDLTVIEPALILEKMADSSAPLALNDEVTYSLTLRHLPTSAANAYDLTVTDTLPAGLSYIAQTGDPAPEVDGQTLTFSVSALTLTQGQTTLTYRARVNNLALAGQSLVNQAQLSWASQPDATGASDSGRTGDGETNGEGGENDYLSAASTTVSVVAQSVADVMTSVTAPVIASLGDRVEVGVTYTNLGPDTAEGVIYLLLLTPGLDGVTCGGGSVVCVYDPRDGRVTLTGLPDHLETGDLFSLQLSYSMPPQGPIDVWSEIATTTPEVADTNNKAQASTLTEDAEHGQLHLVKTAYLDHDAGAGCPGSKEISVVNKYRVPVDMTWCFSVTNIGENWLDNPVFIDAGLGIAPGNQAGLRLRSGRFPLAPGATAVWYYEENRDISLLNYVELTMTPVELNGSPIPNAEPAWGADSIPAIFGYVFDPPFGVKTGRVGGQDIVRWTMVWVNDNVIRADGVSITDPPPEGMTMASAPICTPYGETSVDFCGFDAPSADLPRGRVRVTANFGQDFGVTLGTIGQAPNRLEIAFDVLVDRPETEETYENQGEAEWTPPEAEGETFVSETYDLTQLEGLDPALPPSDIDPEDVPPTGSPVTPSARTDLSLTKTIDNAAPLVGGEVTFSLAVVNQGPDLATAVQVSDRLPNGYSYRSAIPSVGRYDATTCLWVIGSMDVGESVTLDLSAEVLAEGEYTNSATVSAREPDPNPDDNTDTVTPVPVEA</sequence>
<feature type="compositionally biased region" description="Low complexity" evidence="1">
    <location>
        <begin position="1900"/>
        <end position="1909"/>
    </location>
</feature>
<feature type="compositionally biased region" description="Polar residues" evidence="1">
    <location>
        <begin position="1310"/>
        <end position="1320"/>
    </location>
</feature>
<feature type="domain" description="DUF11" evidence="2">
    <location>
        <begin position="163"/>
        <end position="262"/>
    </location>
</feature>
<dbReference type="NCBIfam" id="TIGR01451">
    <property type="entry name" value="B_ant_repeat"/>
    <property type="match status" value="9"/>
</dbReference>
<feature type="domain" description="DUF11" evidence="2">
    <location>
        <begin position="752"/>
        <end position="851"/>
    </location>
</feature>
<feature type="region of interest" description="Disordered" evidence="1">
    <location>
        <begin position="1761"/>
        <end position="1790"/>
    </location>
</feature>
<dbReference type="OrthoDB" id="5800414at2"/>
<dbReference type="InterPro" id="IPR047589">
    <property type="entry name" value="DUF11_rpt"/>
</dbReference>
<dbReference type="InterPro" id="IPR001434">
    <property type="entry name" value="OmcB-like_DUF11"/>
</dbReference>
<dbReference type="NCBIfam" id="TIGR04226">
    <property type="entry name" value="RrgB_K2N_iso_D2"/>
    <property type="match status" value="3"/>
</dbReference>
<feature type="domain" description="DUF11" evidence="2">
    <location>
        <begin position="1204"/>
        <end position="1315"/>
    </location>
</feature>
<dbReference type="Proteomes" id="UP000434044">
    <property type="component" value="Unassembled WGS sequence"/>
</dbReference>
<feature type="region of interest" description="Disordered" evidence="1">
    <location>
        <begin position="1310"/>
        <end position="1336"/>
    </location>
</feature>
<protein>
    <submittedName>
        <fullName evidence="3">DUF11 domain-containing protein</fullName>
    </submittedName>
</protein>
<accession>A0A6N8EHR0</accession>
<feature type="domain" description="DUF11" evidence="2">
    <location>
        <begin position="1791"/>
        <end position="1903"/>
    </location>
</feature>
<evidence type="ECO:0000259" key="2">
    <source>
        <dbReference type="Pfam" id="PF01345"/>
    </source>
</evidence>
<proteinExistence type="predicted"/>
<dbReference type="PANTHER" id="PTHR34819">
    <property type="entry name" value="LARGE CYSTEINE-RICH PERIPLASMIC PROTEIN OMCB"/>
    <property type="match status" value="1"/>
</dbReference>
<feature type="domain" description="DUF11" evidence="2">
    <location>
        <begin position="32"/>
        <end position="132"/>
    </location>
</feature>
<dbReference type="EMBL" id="WNKT01000086">
    <property type="protein sequence ID" value="MTW23160.1"/>
    <property type="molecule type" value="Genomic_DNA"/>
</dbReference>
<gene>
    <name evidence="3" type="ORF">GJ668_19165</name>
</gene>
<comment type="caution">
    <text evidence="3">The sequence shown here is derived from an EMBL/GenBank/DDBJ whole genome shotgun (WGS) entry which is preliminary data.</text>
</comment>
<feature type="region of interest" description="Disordered" evidence="1">
    <location>
        <begin position="1880"/>
        <end position="1909"/>
    </location>
</feature>
<feature type="region of interest" description="Disordered" evidence="1">
    <location>
        <begin position="702"/>
        <end position="736"/>
    </location>
</feature>
<dbReference type="InterPro" id="IPR051172">
    <property type="entry name" value="Chlamydia_OmcB"/>
</dbReference>
<feature type="non-terminal residue" evidence="3">
    <location>
        <position position="1"/>
    </location>
</feature>
<feature type="domain" description="DUF11" evidence="2">
    <location>
        <begin position="311"/>
        <end position="407"/>
    </location>
</feature>
<keyword evidence="4" id="KW-1185">Reference proteome</keyword>
<feature type="non-terminal residue" evidence="3">
    <location>
        <position position="1909"/>
    </location>
</feature>
<dbReference type="Pfam" id="PF01345">
    <property type="entry name" value="DUF11"/>
    <property type="match status" value="7"/>
</dbReference>
<feature type="compositionally biased region" description="Polar residues" evidence="1">
    <location>
        <begin position="252"/>
        <end position="281"/>
    </location>
</feature>
<dbReference type="Gene3D" id="2.60.40.740">
    <property type="match status" value="6"/>
</dbReference>
<name>A0A6N8EHR0_9GAMM</name>
<reference evidence="3 4" key="1">
    <citation type="submission" date="2019-11" db="EMBL/GenBank/DDBJ databases">
        <title>Whole-genome sequence of the anaerobic purple sulfur bacterium Allochromatium palmeri DSM 15591.</title>
        <authorList>
            <person name="Kyndt J.A."/>
            <person name="Meyer T.E."/>
        </authorList>
    </citation>
    <scope>NUCLEOTIDE SEQUENCE [LARGE SCALE GENOMIC DNA]</scope>
    <source>
        <strain evidence="3 4">DSM 15591</strain>
    </source>
</reference>
<evidence type="ECO:0000256" key="1">
    <source>
        <dbReference type="SAM" id="MobiDB-lite"/>
    </source>
</evidence>
<evidence type="ECO:0000313" key="3">
    <source>
        <dbReference type="EMBL" id="MTW23160.1"/>
    </source>
</evidence>